<comment type="caution">
    <text evidence="1">The sequence shown here is derived from an EMBL/GenBank/DDBJ whole genome shotgun (WGS) entry which is preliminary data.</text>
</comment>
<sequence length="117" mass="13715">MPGEIWYKTDSDGVSLSEAERTKQETLHHVFHQTGADHSNSDWNDWMCIRLSVCHEVQFSGDAVTFGNNGKLVIDLFMVYHLCSRRWLIHYTIGKLHHVTCTQYHINFSFESKCRFH</sequence>
<proteinExistence type="predicted"/>
<evidence type="ECO:0000313" key="1">
    <source>
        <dbReference type="EMBL" id="GBM14421.1"/>
    </source>
</evidence>
<protein>
    <submittedName>
        <fullName evidence="1">Uncharacterized protein</fullName>
    </submittedName>
</protein>
<evidence type="ECO:0000313" key="2">
    <source>
        <dbReference type="Proteomes" id="UP000499080"/>
    </source>
</evidence>
<name>A0A4Y2DCM4_ARAVE</name>
<gene>
    <name evidence="1" type="ORF">AVEN_246585_1</name>
</gene>
<dbReference type="EMBL" id="BGPR01000343">
    <property type="protein sequence ID" value="GBM14421.1"/>
    <property type="molecule type" value="Genomic_DNA"/>
</dbReference>
<keyword evidence="2" id="KW-1185">Reference proteome</keyword>
<organism evidence="1 2">
    <name type="scientific">Araneus ventricosus</name>
    <name type="common">Orbweaver spider</name>
    <name type="synonym">Epeira ventricosa</name>
    <dbReference type="NCBI Taxonomy" id="182803"/>
    <lineage>
        <taxon>Eukaryota</taxon>
        <taxon>Metazoa</taxon>
        <taxon>Ecdysozoa</taxon>
        <taxon>Arthropoda</taxon>
        <taxon>Chelicerata</taxon>
        <taxon>Arachnida</taxon>
        <taxon>Araneae</taxon>
        <taxon>Araneomorphae</taxon>
        <taxon>Entelegynae</taxon>
        <taxon>Araneoidea</taxon>
        <taxon>Araneidae</taxon>
        <taxon>Araneus</taxon>
    </lineage>
</organism>
<dbReference type="Proteomes" id="UP000499080">
    <property type="component" value="Unassembled WGS sequence"/>
</dbReference>
<dbReference type="AlphaFoldDB" id="A0A4Y2DCM4"/>
<reference evidence="1 2" key="1">
    <citation type="journal article" date="2019" name="Sci. Rep.">
        <title>Orb-weaving spider Araneus ventricosus genome elucidates the spidroin gene catalogue.</title>
        <authorList>
            <person name="Kono N."/>
            <person name="Nakamura H."/>
            <person name="Ohtoshi R."/>
            <person name="Moran D.A.P."/>
            <person name="Shinohara A."/>
            <person name="Yoshida Y."/>
            <person name="Fujiwara M."/>
            <person name="Mori M."/>
            <person name="Tomita M."/>
            <person name="Arakawa K."/>
        </authorList>
    </citation>
    <scope>NUCLEOTIDE SEQUENCE [LARGE SCALE GENOMIC DNA]</scope>
</reference>
<accession>A0A4Y2DCM4</accession>